<dbReference type="AlphaFoldDB" id="A0A0H3ZMM0"/>
<protein>
    <submittedName>
        <fullName evidence="1">Uncharacterized protein</fullName>
    </submittedName>
</protein>
<proteinExistence type="predicted"/>
<name>A0A0H3ZMM0_VIBSP</name>
<dbReference type="PROSITE" id="PS51257">
    <property type="entry name" value="PROKAR_LIPOPROTEIN"/>
    <property type="match status" value="1"/>
</dbReference>
<dbReference type="EMBL" id="KP795539">
    <property type="protein sequence ID" value="AKN37518.1"/>
    <property type="molecule type" value="Genomic_DNA"/>
</dbReference>
<reference evidence="1" key="1">
    <citation type="journal article" date="2015" name="MBio">
        <title>Eco-Evolutionary Dynamics of Episomes among Ecologically Cohesive Bacterial Populations.</title>
        <authorList>
            <person name="Xue H."/>
            <person name="Cordero O.X."/>
            <person name="Camas F.M."/>
            <person name="Trimble W."/>
            <person name="Meyer F."/>
            <person name="Guglielmini J."/>
            <person name="Rocha E.P."/>
            <person name="Polz M.F."/>
        </authorList>
    </citation>
    <scope>NUCLEOTIDE SEQUENCE</scope>
    <source>
        <strain evidence="1">5S_214</strain>
    </source>
</reference>
<sequence>MQQAVAKLGLELAMQLVAQINLTLVSCALNTSWGTFELESATGKNST</sequence>
<organism evidence="1">
    <name type="scientific">Vibrio splendidus</name>
    <dbReference type="NCBI Taxonomy" id="29497"/>
    <lineage>
        <taxon>Bacteria</taxon>
        <taxon>Pseudomonadati</taxon>
        <taxon>Pseudomonadota</taxon>
        <taxon>Gammaproteobacteria</taxon>
        <taxon>Vibrionales</taxon>
        <taxon>Vibrionaceae</taxon>
        <taxon>Vibrio</taxon>
    </lineage>
</organism>
<accession>A0A0H3ZMM0</accession>
<evidence type="ECO:0000313" key="1">
    <source>
        <dbReference type="EMBL" id="AKN37518.1"/>
    </source>
</evidence>